<keyword evidence="4" id="KW-1003">Cell membrane</keyword>
<dbReference type="PROSITE" id="PS50850">
    <property type="entry name" value="MFS"/>
    <property type="match status" value="1"/>
</dbReference>
<dbReference type="Proteomes" id="UP000838748">
    <property type="component" value="Unassembled WGS sequence"/>
</dbReference>
<dbReference type="Gene3D" id="1.20.1720.10">
    <property type="entry name" value="Multidrug resistance protein D"/>
    <property type="match status" value="1"/>
</dbReference>
<dbReference type="PANTHER" id="PTHR23502:SF132">
    <property type="entry name" value="POLYAMINE TRANSPORTER 2-RELATED"/>
    <property type="match status" value="1"/>
</dbReference>
<feature type="transmembrane region" description="Helical" evidence="8">
    <location>
        <begin position="174"/>
        <end position="193"/>
    </location>
</feature>
<feature type="transmembrane region" description="Helical" evidence="8">
    <location>
        <begin position="355"/>
        <end position="374"/>
    </location>
</feature>
<evidence type="ECO:0000313" key="10">
    <source>
        <dbReference type="EMBL" id="CAH0540256.1"/>
    </source>
</evidence>
<accession>A0ABN8E5J9</accession>
<keyword evidence="7 8" id="KW-0472">Membrane</keyword>
<keyword evidence="6 8" id="KW-1133">Transmembrane helix</keyword>
<sequence>MLAKSQAAAVQPNPLSFFIFIVLGAISALTPLAIDMYVPAMPAIAKDLMADTGAVQLSLTAYGAGFAIGQLFHGPISDSYGRRPVLIIGVLCFALTAMLTATVHSIDTLNFLRVIQGLSGAASAVVIQAVIRDMFNREDFAKAMSFITLVMTLAPLVAPMLGGHLAMWFGWRSIYWVLAVYAVVALIMVYYKIPETLQVHQRQTLNMRTTLKNYIKLVKNPTSVGLILSSAFSFAGMFAFFTAGSFVYIDIYGVSPNQFAYLYGLNVVALIILTTLNGRLVKILGLHAMLRIGLVLQLLGGIGLLVGWALNWGLWGTVPSVILYIATISVIGSNSMALLLSAYPTMAGTAASLSGTLRFGMGAVVGAVVAALPGMAVWPMVWVMSGCSILSIAFYWTFGRKA</sequence>
<dbReference type="InterPro" id="IPR020846">
    <property type="entry name" value="MFS_dom"/>
</dbReference>
<dbReference type="SUPFAM" id="SSF103473">
    <property type="entry name" value="MFS general substrate transporter"/>
    <property type="match status" value="1"/>
</dbReference>
<feature type="transmembrane region" description="Helical" evidence="8">
    <location>
        <begin position="12"/>
        <end position="34"/>
    </location>
</feature>
<keyword evidence="5 8" id="KW-0812">Transmembrane</keyword>
<keyword evidence="11" id="KW-1185">Reference proteome</keyword>
<evidence type="ECO:0000256" key="1">
    <source>
        <dbReference type="ARBA" id="ARBA00004651"/>
    </source>
</evidence>
<comment type="subcellular location">
    <subcellularLocation>
        <location evidence="8">Cell inner membrane</location>
        <topology evidence="8">Multi-pass membrane protein</topology>
    </subcellularLocation>
    <subcellularLocation>
        <location evidence="1">Cell membrane</location>
        <topology evidence="1">Multi-pass membrane protein</topology>
    </subcellularLocation>
</comment>
<comment type="similarity">
    <text evidence="2 8">Belongs to the major facilitator superfamily. Bcr/CmlA family.</text>
</comment>
<organism evidence="10 11">
    <name type="scientific">Vibrio marisflavi CECT 7928</name>
    <dbReference type="NCBI Taxonomy" id="634439"/>
    <lineage>
        <taxon>Bacteria</taxon>
        <taxon>Pseudomonadati</taxon>
        <taxon>Pseudomonadota</taxon>
        <taxon>Gammaproteobacteria</taxon>
        <taxon>Vibrionales</taxon>
        <taxon>Vibrionaceae</taxon>
        <taxon>Vibrio</taxon>
    </lineage>
</organism>
<feature type="transmembrane region" description="Helical" evidence="8">
    <location>
        <begin position="292"/>
        <end position="315"/>
    </location>
</feature>
<evidence type="ECO:0000256" key="6">
    <source>
        <dbReference type="ARBA" id="ARBA00022989"/>
    </source>
</evidence>
<feature type="transmembrane region" description="Helical" evidence="8">
    <location>
        <begin position="54"/>
        <end position="73"/>
    </location>
</feature>
<evidence type="ECO:0000256" key="7">
    <source>
        <dbReference type="ARBA" id="ARBA00023136"/>
    </source>
</evidence>
<evidence type="ECO:0000256" key="2">
    <source>
        <dbReference type="ARBA" id="ARBA00006236"/>
    </source>
</evidence>
<evidence type="ECO:0000259" key="9">
    <source>
        <dbReference type="PROSITE" id="PS50850"/>
    </source>
</evidence>
<dbReference type="PANTHER" id="PTHR23502">
    <property type="entry name" value="MAJOR FACILITATOR SUPERFAMILY"/>
    <property type="match status" value="1"/>
</dbReference>
<dbReference type="RefSeq" id="WP_237362246.1">
    <property type="nucleotide sequence ID" value="NZ_CAKLDM010000002.1"/>
</dbReference>
<gene>
    <name evidence="10" type="primary">bcr_3</name>
    <name evidence="10" type="ORF">VMF7928_02701</name>
</gene>
<feature type="transmembrane region" description="Helical" evidence="8">
    <location>
        <begin position="85"/>
        <end position="106"/>
    </location>
</feature>
<comment type="caution">
    <text evidence="10">The sequence shown here is derived from an EMBL/GenBank/DDBJ whole genome shotgun (WGS) entry which is preliminary data.</text>
</comment>
<evidence type="ECO:0000256" key="4">
    <source>
        <dbReference type="ARBA" id="ARBA00022475"/>
    </source>
</evidence>
<dbReference type="InterPro" id="IPR011701">
    <property type="entry name" value="MFS"/>
</dbReference>
<feature type="transmembrane region" description="Helical" evidence="8">
    <location>
        <begin position="143"/>
        <end position="162"/>
    </location>
</feature>
<evidence type="ECO:0000256" key="3">
    <source>
        <dbReference type="ARBA" id="ARBA00022448"/>
    </source>
</evidence>
<keyword evidence="3 8" id="KW-0813">Transport</keyword>
<dbReference type="Pfam" id="PF07690">
    <property type="entry name" value="MFS_1"/>
    <property type="match status" value="1"/>
</dbReference>
<dbReference type="NCBIfam" id="NF008314">
    <property type="entry name" value="PRK11102.1"/>
    <property type="match status" value="1"/>
</dbReference>
<feature type="transmembrane region" description="Helical" evidence="8">
    <location>
        <begin position="321"/>
        <end position="343"/>
    </location>
</feature>
<feature type="domain" description="Major facilitator superfamily (MFS) profile" evidence="9">
    <location>
        <begin position="19"/>
        <end position="402"/>
    </location>
</feature>
<dbReference type="InterPro" id="IPR004812">
    <property type="entry name" value="Efflux_drug-R_Bcr/CmlA"/>
</dbReference>
<evidence type="ECO:0000313" key="11">
    <source>
        <dbReference type="Proteomes" id="UP000838748"/>
    </source>
</evidence>
<feature type="transmembrane region" description="Helical" evidence="8">
    <location>
        <begin position="112"/>
        <end position="131"/>
    </location>
</feature>
<evidence type="ECO:0000256" key="8">
    <source>
        <dbReference type="RuleBase" id="RU365088"/>
    </source>
</evidence>
<proteinExistence type="inferred from homology"/>
<dbReference type="NCBIfam" id="TIGR00710">
    <property type="entry name" value="efflux_Bcr_CflA"/>
    <property type="match status" value="1"/>
</dbReference>
<dbReference type="EMBL" id="CAKLDM010000002">
    <property type="protein sequence ID" value="CAH0540256.1"/>
    <property type="molecule type" value="Genomic_DNA"/>
</dbReference>
<feature type="transmembrane region" description="Helical" evidence="8">
    <location>
        <begin position="224"/>
        <end position="249"/>
    </location>
</feature>
<evidence type="ECO:0000256" key="5">
    <source>
        <dbReference type="ARBA" id="ARBA00022692"/>
    </source>
</evidence>
<dbReference type="CDD" id="cd17320">
    <property type="entry name" value="MFS_MdfA_MDR_like"/>
    <property type="match status" value="1"/>
</dbReference>
<keyword evidence="8" id="KW-0997">Cell inner membrane</keyword>
<feature type="transmembrane region" description="Helical" evidence="8">
    <location>
        <begin position="380"/>
        <end position="398"/>
    </location>
</feature>
<name>A0ABN8E5J9_9VIBR</name>
<reference evidence="10" key="1">
    <citation type="submission" date="2021-11" db="EMBL/GenBank/DDBJ databases">
        <authorList>
            <person name="Rodrigo-Torres L."/>
            <person name="Arahal R. D."/>
            <person name="Lucena T."/>
        </authorList>
    </citation>
    <scope>NUCLEOTIDE SEQUENCE</scope>
    <source>
        <strain evidence="10">CECT 7928</strain>
    </source>
</reference>
<dbReference type="InterPro" id="IPR036259">
    <property type="entry name" value="MFS_trans_sf"/>
</dbReference>
<feature type="transmembrane region" description="Helical" evidence="8">
    <location>
        <begin position="261"/>
        <end position="280"/>
    </location>
</feature>
<protein>
    <recommendedName>
        <fullName evidence="8">Bcr/CflA family efflux transporter</fullName>
    </recommendedName>
</protein>